<evidence type="ECO:0000313" key="7">
    <source>
        <dbReference type="Proteomes" id="UP000664209"/>
    </source>
</evidence>
<dbReference type="Proteomes" id="UP000664209">
    <property type="component" value="Unassembled WGS sequence"/>
</dbReference>
<reference evidence="6" key="1">
    <citation type="submission" date="2021-03" db="EMBL/GenBank/DDBJ databases">
        <title>Actinotalea soli sp. nov., isolated from soil.</title>
        <authorList>
            <person name="Ping W."/>
            <person name="Zhang J."/>
        </authorList>
    </citation>
    <scope>NUCLEOTIDE SEQUENCE</scope>
    <source>
        <strain evidence="6">BY-33</strain>
    </source>
</reference>
<evidence type="ECO:0000256" key="2">
    <source>
        <dbReference type="SAM" id="Phobius"/>
    </source>
</evidence>
<dbReference type="RefSeq" id="WP_208055410.1">
    <property type="nucleotide sequence ID" value="NZ_JAGEMK010000003.1"/>
</dbReference>
<feature type="domain" description="DUF2207" evidence="4">
    <location>
        <begin position="58"/>
        <end position="244"/>
    </location>
</feature>
<evidence type="ECO:0000259" key="5">
    <source>
        <dbReference type="Pfam" id="PF20990"/>
    </source>
</evidence>
<keyword evidence="2" id="KW-0812">Transmembrane</keyword>
<feature type="signal peptide" evidence="3">
    <location>
        <begin position="1"/>
        <end position="37"/>
    </location>
</feature>
<feature type="region of interest" description="Disordered" evidence="1">
    <location>
        <begin position="1"/>
        <end position="20"/>
    </location>
</feature>
<gene>
    <name evidence="6" type="ORF">J4G33_07990</name>
</gene>
<dbReference type="InterPro" id="IPR048389">
    <property type="entry name" value="YciQ-like_C"/>
</dbReference>
<keyword evidence="2" id="KW-0472">Membrane</keyword>
<keyword evidence="3" id="KW-0732">Signal</keyword>
<feature type="domain" description="Predicted membrane protein YciQ-like C-terminal" evidence="5">
    <location>
        <begin position="332"/>
        <end position="571"/>
    </location>
</feature>
<feature type="chain" id="PRO_5038591137" evidence="3">
    <location>
        <begin position="38"/>
        <end position="649"/>
    </location>
</feature>
<accession>A0A939LPU4</accession>
<dbReference type="InterPro" id="IPR018702">
    <property type="entry name" value="DUF2207"/>
</dbReference>
<dbReference type="Pfam" id="PF20990">
    <property type="entry name" value="DUF2207_C"/>
    <property type="match status" value="1"/>
</dbReference>
<organism evidence="6 7">
    <name type="scientific">Actinotalea soli</name>
    <dbReference type="NCBI Taxonomy" id="2819234"/>
    <lineage>
        <taxon>Bacteria</taxon>
        <taxon>Bacillati</taxon>
        <taxon>Actinomycetota</taxon>
        <taxon>Actinomycetes</taxon>
        <taxon>Micrococcales</taxon>
        <taxon>Cellulomonadaceae</taxon>
        <taxon>Actinotalea</taxon>
    </lineage>
</organism>
<evidence type="ECO:0000256" key="1">
    <source>
        <dbReference type="SAM" id="MobiDB-lite"/>
    </source>
</evidence>
<keyword evidence="7" id="KW-1185">Reference proteome</keyword>
<feature type="transmembrane region" description="Helical" evidence="2">
    <location>
        <begin position="492"/>
        <end position="509"/>
    </location>
</feature>
<feature type="transmembrane region" description="Helical" evidence="2">
    <location>
        <begin position="266"/>
        <end position="289"/>
    </location>
</feature>
<evidence type="ECO:0000256" key="3">
    <source>
        <dbReference type="SAM" id="SignalP"/>
    </source>
</evidence>
<proteinExistence type="predicted"/>
<comment type="caution">
    <text evidence="6">The sequence shown here is derived from an EMBL/GenBank/DDBJ whole genome shotgun (WGS) entry which is preliminary data.</text>
</comment>
<sequence length="649" mass="68505">MRAARPATTPSSPAPSPHPVRAAARGALALLAGAALALIGAAPAAAGSEDAAQDDRVAAYDLTVDLDEQGLAAVTLGLTMDFGSEPNRGPYLTYPVKQRFDDEQDRVYRITDVQATSETAPTDVDVEENGRWLEIRIGDPDENILTGEHSYQVTFQVEGWVNAADYPWPDGALERDELYLNVVTDWALPVEDVTVTVNAPAEPVDGACGVAEDLPCQDARAADGGASFAHDLVPAGTPLTVAVAYPPGTFAGVEPVLIDRWAFSRAYALTPVTGGLAALVGVGGVLLVLRRVRRQGRDEQFLGLTPGLLPAGDQEHAVGPRRRGPTAVQLTPPAGLHAGQLGTLVDETADPHDVTATIIDLAVRGYLVIEQVDPAEVAAAAEDADADPADEDAEKDWRLIRTEQPATDLLPYETTLLEEIFTDRDQVTLADLRTRFHASMTKVQGELYDEVTDRGWFRGNPQKARTRWALHGLLLSVVGVLVAVGLGIWTSFGLVGLAAVVPGFLMLATTGRAPARTARGTAVLVQAEGFRQYLATAEAAQLRFEEGEDLFSRYLPFAVAFELTERWAQVFADLAAQGRELPEPTWYVGHYGYAGFWAGAATLGSDLSTFTHIADTAISAPTAGSGGSSGFSGGGFSGGGVGGGGGGSW</sequence>
<evidence type="ECO:0000259" key="4">
    <source>
        <dbReference type="Pfam" id="PF09972"/>
    </source>
</evidence>
<dbReference type="AlphaFoldDB" id="A0A939LPU4"/>
<evidence type="ECO:0000313" key="6">
    <source>
        <dbReference type="EMBL" id="MBO1751739.1"/>
    </source>
</evidence>
<name>A0A939LPU4_9CELL</name>
<feature type="compositionally biased region" description="Low complexity" evidence="1">
    <location>
        <begin position="1"/>
        <end position="11"/>
    </location>
</feature>
<protein>
    <submittedName>
        <fullName evidence="6">DUF2207 domain-containing protein</fullName>
    </submittedName>
</protein>
<keyword evidence="2" id="KW-1133">Transmembrane helix</keyword>
<dbReference type="EMBL" id="JAGEMK010000003">
    <property type="protein sequence ID" value="MBO1751739.1"/>
    <property type="molecule type" value="Genomic_DNA"/>
</dbReference>
<feature type="transmembrane region" description="Helical" evidence="2">
    <location>
        <begin position="468"/>
        <end position="486"/>
    </location>
</feature>
<dbReference type="Pfam" id="PF09972">
    <property type="entry name" value="DUF2207"/>
    <property type="match status" value="1"/>
</dbReference>